<dbReference type="Gene3D" id="2.40.40.20">
    <property type="match status" value="1"/>
</dbReference>
<evidence type="ECO:0000259" key="8">
    <source>
        <dbReference type="Pfam" id="PF18364"/>
    </source>
</evidence>
<dbReference type="InterPro" id="IPR009010">
    <property type="entry name" value="Asp_de-COase-like_dom_sf"/>
</dbReference>
<dbReference type="PANTHER" id="PTHR43742:SF10">
    <property type="entry name" value="TRIMETHYLAMINE-N-OXIDE REDUCTASE 2"/>
    <property type="match status" value="1"/>
</dbReference>
<reference evidence="9 10" key="1">
    <citation type="submission" date="2020-09" db="EMBL/GenBank/DDBJ databases">
        <title>Roseomonas.</title>
        <authorList>
            <person name="Zhu W."/>
        </authorList>
    </citation>
    <scope>NUCLEOTIDE SEQUENCE [LARGE SCALE GENOMIC DNA]</scope>
    <source>
        <strain evidence="9 10">1311</strain>
    </source>
</reference>
<dbReference type="RefSeq" id="WP_207445958.1">
    <property type="nucleotide sequence ID" value="NZ_CP061091.1"/>
</dbReference>
<dbReference type="InterPro" id="IPR050612">
    <property type="entry name" value="Prok_Mopterin_Oxidored"/>
</dbReference>
<dbReference type="Gene3D" id="3.40.50.740">
    <property type="match status" value="1"/>
</dbReference>
<dbReference type="Pfam" id="PF18364">
    <property type="entry name" value="Molybdopterin_N"/>
    <property type="match status" value="1"/>
</dbReference>
<dbReference type="EMBL" id="JACTNF010000005">
    <property type="protein sequence ID" value="MBO1074372.1"/>
    <property type="molecule type" value="Genomic_DNA"/>
</dbReference>
<dbReference type="Proteomes" id="UP001518990">
    <property type="component" value="Unassembled WGS sequence"/>
</dbReference>
<dbReference type="InterPro" id="IPR006656">
    <property type="entry name" value="Mopterin_OxRdtase"/>
</dbReference>
<accession>A0ABS3KBN2</accession>
<evidence type="ECO:0000259" key="7">
    <source>
        <dbReference type="Pfam" id="PF01568"/>
    </source>
</evidence>
<sequence length="765" mass="83344">MVETKPHAAHWGSFDAVVENGRVVAVRPFAHDPHPGALIHSVPDAVHSRVRIDRPYVRAGWLKGERRGSLRGSDAFVPVSWDHAVRLVAEETARVRGEFGHDAILGGSYGWSSAGRFHHARSQLQRFLGLGGGFTTQVTNYSYGAGMTLMPHILGTNEPIQGHVTDWPSIARHTRLMLCFGGLPLKNALVTAGGAGAHEYVPWLRQVAGAGVRFVNISPFRGDTPDFLEAEWVPIRPNTDTALILGMAHAILAAGLEDHGFLASHCVGWDKLRPYILGETDGTPKTPEWAAAITEVPAGTIRRLALEAAGVPSMLTATWSTQRAENGEQPWWMLVALAAMLGGIGKPGQGVVFGYGSINGMGTPRVDLPSVSMPGTRNPGGVAIPVARVTELLERPGEVLQYNGRDITLPDIRMIWWAGGNPFHHHQDLNRLLRGWCRADTVVVQEPWWTAPARHADIVLPATTTLERNDIGSSSHDRFVRAMHQAIPPQAQARNDHDMLADMAEALGFRDRFTEQRNEDAWLRHLYDRWCAACGRMGFEAPDFDRFWAEGYVETPKPDREFVLFSDFARDAEAHPLNTPSGKVEIFSETIAGFGYEEIGGHPAWRAPREYLGAEKAAQWPLHLLSYQPATRLHGQLDQGRVAAADKIQGREPILMSPQDAVARGLSDGDVVRIFNERGACLGGLRISEGIRPGVVAMATGAWWDPAGDGLDRHGNPNVLTQDVGTSRLGQGCSAQSCLVQVERFDAALPPVAVTEPPAIAEAAA</sequence>
<proteinExistence type="inferred from homology"/>
<dbReference type="Gene3D" id="3.90.55.10">
    <property type="entry name" value="Dimethylsulfoxide Reductase, domain 3"/>
    <property type="match status" value="1"/>
</dbReference>
<evidence type="ECO:0000256" key="1">
    <source>
        <dbReference type="ARBA" id="ARBA00001942"/>
    </source>
</evidence>
<keyword evidence="5" id="KW-0560">Oxidoreductase</keyword>
<dbReference type="SUPFAM" id="SSF53706">
    <property type="entry name" value="Formate dehydrogenase/DMSO reductase, domains 1-3"/>
    <property type="match status" value="1"/>
</dbReference>
<evidence type="ECO:0000256" key="5">
    <source>
        <dbReference type="ARBA" id="ARBA00023002"/>
    </source>
</evidence>
<keyword evidence="4" id="KW-0479">Metal-binding</keyword>
<dbReference type="Pfam" id="PF00384">
    <property type="entry name" value="Molybdopterin"/>
    <property type="match status" value="1"/>
</dbReference>
<keyword evidence="10" id="KW-1185">Reference proteome</keyword>
<feature type="domain" description="Molybdopterin dinucleotide-binding" evidence="7">
    <location>
        <begin position="622"/>
        <end position="738"/>
    </location>
</feature>
<evidence type="ECO:0000256" key="4">
    <source>
        <dbReference type="ARBA" id="ARBA00022723"/>
    </source>
</evidence>
<gene>
    <name evidence="9" type="ORF">IAI60_07105</name>
</gene>
<dbReference type="Pfam" id="PF01568">
    <property type="entry name" value="Molydop_binding"/>
    <property type="match status" value="1"/>
</dbReference>
<evidence type="ECO:0000313" key="10">
    <source>
        <dbReference type="Proteomes" id="UP001518990"/>
    </source>
</evidence>
<evidence type="ECO:0000259" key="6">
    <source>
        <dbReference type="Pfam" id="PF00384"/>
    </source>
</evidence>
<keyword evidence="3" id="KW-0500">Molybdenum</keyword>
<comment type="similarity">
    <text evidence="2">Belongs to the prokaryotic molybdopterin-containing oxidoreductase family.</text>
</comment>
<dbReference type="InterPro" id="IPR006657">
    <property type="entry name" value="MoPterin_dinucl-bd_dom"/>
</dbReference>
<dbReference type="InterPro" id="IPR041460">
    <property type="entry name" value="Molybdopterin_N"/>
</dbReference>
<dbReference type="PANTHER" id="PTHR43742">
    <property type="entry name" value="TRIMETHYLAMINE-N-OXIDE REDUCTASE"/>
    <property type="match status" value="1"/>
</dbReference>
<dbReference type="Gene3D" id="3.40.228.10">
    <property type="entry name" value="Dimethylsulfoxide Reductase, domain 2"/>
    <property type="match status" value="1"/>
</dbReference>
<dbReference type="CDD" id="cd02793">
    <property type="entry name" value="MopB_CT_DMSOR-BSOR-TMAOR"/>
    <property type="match status" value="1"/>
</dbReference>
<organism evidence="9 10">
    <name type="scientific">Roseomonas marmotae</name>
    <dbReference type="NCBI Taxonomy" id="2768161"/>
    <lineage>
        <taxon>Bacteria</taxon>
        <taxon>Pseudomonadati</taxon>
        <taxon>Pseudomonadota</taxon>
        <taxon>Alphaproteobacteria</taxon>
        <taxon>Acetobacterales</taxon>
        <taxon>Roseomonadaceae</taxon>
        <taxon>Roseomonas</taxon>
    </lineage>
</organism>
<name>A0ABS3KBN2_9PROT</name>
<feature type="domain" description="Molybdopterin oxidoreductase" evidence="6">
    <location>
        <begin position="51"/>
        <end position="505"/>
    </location>
</feature>
<dbReference type="SUPFAM" id="SSF50692">
    <property type="entry name" value="ADC-like"/>
    <property type="match status" value="1"/>
</dbReference>
<dbReference type="InterPro" id="IPR041954">
    <property type="entry name" value="CT_DMSOR/BSOR/TMAOR"/>
</dbReference>
<comment type="caution">
    <text evidence="9">The sequence shown here is derived from an EMBL/GenBank/DDBJ whole genome shotgun (WGS) entry which is preliminary data.</text>
</comment>
<evidence type="ECO:0000256" key="3">
    <source>
        <dbReference type="ARBA" id="ARBA00022505"/>
    </source>
</evidence>
<protein>
    <submittedName>
        <fullName evidence="9">Molybdopterin-dependent oxidoreductase</fullName>
    </submittedName>
</protein>
<evidence type="ECO:0000313" key="9">
    <source>
        <dbReference type="EMBL" id="MBO1074372.1"/>
    </source>
</evidence>
<evidence type="ECO:0000256" key="2">
    <source>
        <dbReference type="ARBA" id="ARBA00010312"/>
    </source>
</evidence>
<comment type="cofactor">
    <cofactor evidence="1">
        <name>Mo-bis(molybdopterin guanine dinucleotide)</name>
        <dbReference type="ChEBI" id="CHEBI:60539"/>
    </cofactor>
</comment>
<feature type="domain" description="Molybdopterin oxidoreductase N-terminal" evidence="8">
    <location>
        <begin position="7"/>
        <end position="47"/>
    </location>
</feature>